<proteinExistence type="inferred from homology"/>
<evidence type="ECO:0000256" key="3">
    <source>
        <dbReference type="ARBA" id="ARBA00022670"/>
    </source>
</evidence>
<comment type="similarity">
    <text evidence="6">Belongs to the peptidase M24A family. Methionine aminopeptidase type 1 subfamily.</text>
</comment>
<protein>
    <recommendedName>
        <fullName evidence="6 7">Methionine aminopeptidase</fullName>
        <shortName evidence="6">MAP</shortName>
        <shortName evidence="6">MetAP</shortName>
        <ecNumber evidence="6 7">3.4.11.18</ecNumber>
    </recommendedName>
    <alternativeName>
        <fullName evidence="6">Peptidase M</fullName>
    </alternativeName>
</protein>
<keyword evidence="10" id="KW-1185">Reference proteome</keyword>
<dbReference type="eggNOG" id="COG0024">
    <property type="taxonomic scope" value="Bacteria"/>
</dbReference>
<dbReference type="STRING" id="530564.Psta_0821"/>
<evidence type="ECO:0000256" key="6">
    <source>
        <dbReference type="HAMAP-Rule" id="MF_01974"/>
    </source>
</evidence>
<evidence type="ECO:0000256" key="2">
    <source>
        <dbReference type="ARBA" id="ARBA00022438"/>
    </source>
</evidence>
<feature type="binding site" evidence="6">
    <location>
        <position position="104"/>
    </location>
    <ligand>
        <name>a divalent metal cation</name>
        <dbReference type="ChEBI" id="CHEBI:60240"/>
        <label>1</label>
    </ligand>
</feature>
<dbReference type="AlphaFoldDB" id="D2R6C8"/>
<dbReference type="SUPFAM" id="SSF55920">
    <property type="entry name" value="Creatinase/aminopeptidase"/>
    <property type="match status" value="1"/>
</dbReference>
<organism evidence="9 10">
    <name type="scientific">Pirellula staleyi (strain ATCC 27377 / DSM 6068 / ICPB 4128)</name>
    <name type="common">Pirella staleyi</name>
    <dbReference type="NCBI Taxonomy" id="530564"/>
    <lineage>
        <taxon>Bacteria</taxon>
        <taxon>Pseudomonadati</taxon>
        <taxon>Planctomycetota</taxon>
        <taxon>Planctomycetia</taxon>
        <taxon>Pirellulales</taxon>
        <taxon>Pirellulaceae</taxon>
        <taxon>Pirellula</taxon>
    </lineage>
</organism>
<feature type="binding site" evidence="6">
    <location>
        <position position="104"/>
    </location>
    <ligand>
        <name>a divalent metal cation</name>
        <dbReference type="ChEBI" id="CHEBI:60240"/>
        <label>2</label>
        <note>catalytic</note>
    </ligand>
</feature>
<feature type="binding site" evidence="6">
    <location>
        <position position="174"/>
    </location>
    <ligand>
        <name>substrate</name>
    </ligand>
</feature>
<evidence type="ECO:0000313" key="10">
    <source>
        <dbReference type="Proteomes" id="UP000001887"/>
    </source>
</evidence>
<feature type="binding site" evidence="6">
    <location>
        <position position="232"/>
    </location>
    <ligand>
        <name>a divalent metal cation</name>
        <dbReference type="ChEBI" id="CHEBI:60240"/>
        <label>2</label>
        <note>catalytic</note>
    </ligand>
</feature>
<dbReference type="PANTHER" id="PTHR43330">
    <property type="entry name" value="METHIONINE AMINOPEPTIDASE"/>
    <property type="match status" value="1"/>
</dbReference>
<evidence type="ECO:0000256" key="4">
    <source>
        <dbReference type="ARBA" id="ARBA00022723"/>
    </source>
</evidence>
<dbReference type="CDD" id="cd01086">
    <property type="entry name" value="MetAP1"/>
    <property type="match status" value="1"/>
</dbReference>
<gene>
    <name evidence="6" type="primary">map</name>
    <name evidence="9" type="ordered locus">Psta_0821</name>
</gene>
<keyword evidence="2 6" id="KW-0031">Aminopeptidase</keyword>
<dbReference type="PANTHER" id="PTHR43330:SF13">
    <property type="entry name" value="METHIONINE AMINOPEPTIDASE 2"/>
    <property type="match status" value="1"/>
</dbReference>
<dbReference type="GO" id="GO:0046872">
    <property type="term" value="F:metal ion binding"/>
    <property type="evidence" value="ECO:0007669"/>
    <property type="project" value="UniProtKB-UniRule"/>
</dbReference>
<dbReference type="EMBL" id="CP001848">
    <property type="protein sequence ID" value="ADB15506.1"/>
    <property type="molecule type" value="Genomic_DNA"/>
</dbReference>
<evidence type="ECO:0000256" key="1">
    <source>
        <dbReference type="ARBA" id="ARBA00002521"/>
    </source>
</evidence>
<keyword evidence="4 6" id="KW-0479">Metal-binding</keyword>
<feature type="binding site" evidence="6">
    <location>
        <position position="167"/>
    </location>
    <ligand>
        <name>a divalent metal cation</name>
        <dbReference type="ChEBI" id="CHEBI:60240"/>
        <label>2</label>
        <note>catalytic</note>
    </ligand>
</feature>
<accession>D2R6C8</accession>
<evidence type="ECO:0000259" key="8">
    <source>
        <dbReference type="Pfam" id="PF00557"/>
    </source>
</evidence>
<comment type="function">
    <text evidence="1 6">Removes the N-terminal methionine from nascent proteins. The N-terminal methionine is often cleaved when the second residue in the primary sequence is small and uncharged (Met-Ala-, Cys, Gly, Pro, Ser, Thr, or Val). Requires deformylation of the N(alpha)-formylated initiator methionine before it can be hydrolyzed.</text>
</comment>
<dbReference type="Gene3D" id="3.90.230.10">
    <property type="entry name" value="Creatinase/methionine aminopeptidase superfamily"/>
    <property type="match status" value="1"/>
</dbReference>
<dbReference type="NCBIfam" id="TIGR00500">
    <property type="entry name" value="met_pdase_I"/>
    <property type="match status" value="1"/>
</dbReference>
<evidence type="ECO:0000256" key="5">
    <source>
        <dbReference type="ARBA" id="ARBA00022801"/>
    </source>
</evidence>
<reference evidence="9 10" key="1">
    <citation type="journal article" date="2009" name="Stand. Genomic Sci.">
        <title>Complete genome sequence of Pirellula staleyi type strain (ATCC 27377).</title>
        <authorList>
            <person name="Clum A."/>
            <person name="Tindall B.J."/>
            <person name="Sikorski J."/>
            <person name="Ivanova N."/>
            <person name="Mavrommatis K."/>
            <person name="Lucas S."/>
            <person name="Glavina del Rio T."/>
            <person name="Nolan M."/>
            <person name="Chen F."/>
            <person name="Tice H."/>
            <person name="Pitluck S."/>
            <person name="Cheng J.F."/>
            <person name="Chertkov O."/>
            <person name="Brettin T."/>
            <person name="Han C."/>
            <person name="Detter J.C."/>
            <person name="Kuske C."/>
            <person name="Bruce D."/>
            <person name="Goodwin L."/>
            <person name="Ovchinikova G."/>
            <person name="Pati A."/>
            <person name="Mikhailova N."/>
            <person name="Chen A."/>
            <person name="Palaniappan K."/>
            <person name="Land M."/>
            <person name="Hauser L."/>
            <person name="Chang Y.J."/>
            <person name="Jeffries C.D."/>
            <person name="Chain P."/>
            <person name="Rohde M."/>
            <person name="Goker M."/>
            <person name="Bristow J."/>
            <person name="Eisen J.A."/>
            <person name="Markowitz V."/>
            <person name="Hugenholtz P."/>
            <person name="Kyrpides N.C."/>
            <person name="Klenk H.P."/>
            <person name="Lapidus A."/>
        </authorList>
    </citation>
    <scope>NUCLEOTIDE SEQUENCE [LARGE SCALE GENOMIC DNA]</scope>
    <source>
        <strain evidence="10">ATCC 27377 / DSM 6068 / ICPB 4128</strain>
    </source>
</reference>
<comment type="subunit">
    <text evidence="6">Monomer.</text>
</comment>
<dbReference type="InterPro" id="IPR036005">
    <property type="entry name" value="Creatinase/aminopeptidase-like"/>
</dbReference>
<dbReference type="InterPro" id="IPR002467">
    <property type="entry name" value="Pept_M24A_MAP1"/>
</dbReference>
<dbReference type="HOGENOM" id="CLU_015857_0_2_0"/>
<dbReference type="KEGG" id="psl:Psta_0821"/>
<feature type="binding site" evidence="6">
    <location>
        <position position="76"/>
    </location>
    <ligand>
        <name>substrate</name>
    </ligand>
</feature>
<dbReference type="InterPro" id="IPR001714">
    <property type="entry name" value="Pept_M24_MAP"/>
</dbReference>
<comment type="catalytic activity">
    <reaction evidence="6 7">
        <text>Release of N-terminal amino acids, preferentially methionine, from peptides and arylamides.</text>
        <dbReference type="EC" id="3.4.11.18"/>
    </reaction>
</comment>
<dbReference type="GO" id="GO:0070006">
    <property type="term" value="F:metalloaminopeptidase activity"/>
    <property type="evidence" value="ECO:0007669"/>
    <property type="project" value="UniProtKB-UniRule"/>
</dbReference>
<dbReference type="GO" id="GO:0004239">
    <property type="term" value="F:initiator methionyl aminopeptidase activity"/>
    <property type="evidence" value="ECO:0007669"/>
    <property type="project" value="UniProtKB-UniRule"/>
</dbReference>
<evidence type="ECO:0000256" key="7">
    <source>
        <dbReference type="RuleBase" id="RU003653"/>
    </source>
</evidence>
<sequence length="253" mass="27055">MTVESQQDLEGILRAGRVVAIVRDAMLQAIEPGITTAELDEIGAKLLEHQGAKSAPRVTYNFPGATCISVNEEAAHGIPGPRKIEAGDIVNVDVSAELNGYFADTGGTVVVPPRATVKSRLCRATQLALEHALAEVRAGAPINRIGKAIERTAESHHFKVIKNLAGHGIGRSLHEEPTGIVSYFDRRDTRRLQLGQVLAIEPFLSTQSSHVREAQDGWTLVGHPANLSAQFEHTVIVTRGAPIVATLAETASC</sequence>
<dbReference type="Pfam" id="PF00557">
    <property type="entry name" value="Peptidase_M24"/>
    <property type="match status" value="1"/>
</dbReference>
<dbReference type="GO" id="GO:0006508">
    <property type="term" value="P:proteolysis"/>
    <property type="evidence" value="ECO:0007669"/>
    <property type="project" value="UniProtKB-KW"/>
</dbReference>
<feature type="binding site" evidence="6">
    <location>
        <position position="201"/>
    </location>
    <ligand>
        <name>a divalent metal cation</name>
        <dbReference type="ChEBI" id="CHEBI:60240"/>
        <label>2</label>
        <note>catalytic</note>
    </ligand>
</feature>
<dbReference type="PRINTS" id="PR00599">
    <property type="entry name" value="MAPEPTIDASE"/>
</dbReference>
<keyword evidence="5 6" id="KW-0378">Hydrolase</keyword>
<dbReference type="HAMAP" id="MF_01974">
    <property type="entry name" value="MetAP_1"/>
    <property type="match status" value="1"/>
</dbReference>
<feature type="domain" description="Peptidase M24" evidence="8">
    <location>
        <begin position="11"/>
        <end position="238"/>
    </location>
</feature>
<comment type="cofactor">
    <cofactor evidence="6">
        <name>Co(2+)</name>
        <dbReference type="ChEBI" id="CHEBI:48828"/>
    </cofactor>
    <cofactor evidence="6">
        <name>Zn(2+)</name>
        <dbReference type="ChEBI" id="CHEBI:29105"/>
    </cofactor>
    <cofactor evidence="6">
        <name>Mn(2+)</name>
        <dbReference type="ChEBI" id="CHEBI:29035"/>
    </cofactor>
    <cofactor evidence="6">
        <name>Fe(2+)</name>
        <dbReference type="ChEBI" id="CHEBI:29033"/>
    </cofactor>
    <text evidence="6">Binds 2 divalent metal cations per subunit. Has a high-affinity and a low affinity metal-binding site. The true nature of the physiological cofactor is under debate. The enzyme is active with cobalt, zinc, manganese or divalent iron ions. Most likely, methionine aminopeptidases function as mononuclear Fe(2+)-metalloproteases under physiological conditions, and the catalytically relevant metal-binding site has been assigned to the histidine-containing high-affinity site.</text>
</comment>
<name>D2R6C8_PIRSD</name>
<dbReference type="Proteomes" id="UP000001887">
    <property type="component" value="Chromosome"/>
</dbReference>
<keyword evidence="3 6" id="KW-0645">Protease</keyword>
<dbReference type="OrthoDB" id="9802055at2"/>
<dbReference type="InterPro" id="IPR000994">
    <property type="entry name" value="Pept_M24"/>
</dbReference>
<feature type="binding site" evidence="6">
    <location>
        <position position="232"/>
    </location>
    <ligand>
        <name>a divalent metal cation</name>
        <dbReference type="ChEBI" id="CHEBI:60240"/>
        <label>1</label>
    </ligand>
</feature>
<feature type="binding site" evidence="6">
    <location>
        <position position="93"/>
    </location>
    <ligand>
        <name>a divalent metal cation</name>
        <dbReference type="ChEBI" id="CHEBI:60240"/>
        <label>1</label>
    </ligand>
</feature>
<dbReference type="EC" id="3.4.11.18" evidence="6 7"/>
<evidence type="ECO:0000313" key="9">
    <source>
        <dbReference type="EMBL" id="ADB15506.1"/>
    </source>
</evidence>